<dbReference type="EMBL" id="JAIVFQ010000042">
    <property type="protein sequence ID" value="MCC5602064.1"/>
    <property type="molecule type" value="Genomic_DNA"/>
</dbReference>
<protein>
    <submittedName>
        <fullName evidence="6">Deoxyribodipyrimidine photo-lyase</fullName>
    </submittedName>
</protein>
<keyword evidence="3" id="KW-0274">FAD</keyword>
<feature type="domain" description="Cryptochrome/DNA photolyase FAD-binding" evidence="5">
    <location>
        <begin position="101"/>
        <end position="224"/>
    </location>
</feature>
<evidence type="ECO:0000313" key="7">
    <source>
        <dbReference type="Proteomes" id="UP001199525"/>
    </source>
</evidence>
<evidence type="ECO:0000259" key="5">
    <source>
        <dbReference type="Pfam" id="PF03441"/>
    </source>
</evidence>
<dbReference type="InterPro" id="IPR002081">
    <property type="entry name" value="Cryptochrome/DNA_photolyase_1"/>
</dbReference>
<dbReference type="PANTHER" id="PTHR11455:SF18">
    <property type="entry name" value="SI:CH1073-390K14.1"/>
    <property type="match status" value="1"/>
</dbReference>
<dbReference type="InterPro" id="IPR005101">
    <property type="entry name" value="Cryptochr/Photolyase_FAD-bd"/>
</dbReference>
<dbReference type="Gene3D" id="1.25.40.80">
    <property type="match status" value="1"/>
</dbReference>
<keyword evidence="2" id="KW-0285">Flavoprotein</keyword>
<reference evidence="6 7" key="1">
    <citation type="journal article" date="2021" name="Microorganisms">
        <title>Genome Evolution of Filamentous Cyanobacterium Nostoc Species: From Facultative Symbiosis to Free Living.</title>
        <authorList>
            <person name="Huo D."/>
            <person name="Li H."/>
            <person name="Cai F."/>
            <person name="Guo X."/>
            <person name="Qiao Z."/>
            <person name="Wang W."/>
            <person name="Yu G."/>
            <person name="Li R."/>
        </authorList>
    </citation>
    <scope>NUCLEOTIDE SEQUENCE [LARGE SCALE GENOMIC DNA]</scope>
    <source>
        <strain evidence="6 7">CHAB 5714</strain>
    </source>
</reference>
<dbReference type="InterPro" id="IPR036134">
    <property type="entry name" value="Crypto/Photolyase_FAD-like_sf"/>
</dbReference>
<feature type="region of interest" description="Disordered" evidence="4">
    <location>
        <begin position="265"/>
        <end position="298"/>
    </location>
</feature>
<comment type="caution">
    <text evidence="6">The sequence shown here is derived from an EMBL/GenBank/DDBJ whole genome shotgun (WGS) entry which is preliminary data.</text>
</comment>
<evidence type="ECO:0000256" key="2">
    <source>
        <dbReference type="ARBA" id="ARBA00022630"/>
    </source>
</evidence>
<proteinExistence type="predicted"/>
<evidence type="ECO:0000256" key="1">
    <source>
        <dbReference type="ARBA" id="ARBA00001974"/>
    </source>
</evidence>
<dbReference type="RefSeq" id="WP_229487034.1">
    <property type="nucleotide sequence ID" value="NZ_JAIVFQ010000042.1"/>
</dbReference>
<evidence type="ECO:0000313" key="6">
    <source>
        <dbReference type="EMBL" id="MCC5602064.1"/>
    </source>
</evidence>
<evidence type="ECO:0000256" key="3">
    <source>
        <dbReference type="ARBA" id="ARBA00022827"/>
    </source>
</evidence>
<dbReference type="SUPFAM" id="SSF48173">
    <property type="entry name" value="Cryptochrome/photolyase FAD-binding domain"/>
    <property type="match status" value="1"/>
</dbReference>
<dbReference type="PANTHER" id="PTHR11455">
    <property type="entry name" value="CRYPTOCHROME"/>
    <property type="match status" value="1"/>
</dbReference>
<dbReference type="Gene3D" id="1.10.579.10">
    <property type="entry name" value="DNA Cyclobutane Dipyrimidine Photolyase, subunit A, domain 3"/>
    <property type="match status" value="1"/>
</dbReference>
<gene>
    <name evidence="6" type="ORF">LC586_23400</name>
</gene>
<evidence type="ECO:0000256" key="4">
    <source>
        <dbReference type="SAM" id="MobiDB-lite"/>
    </source>
</evidence>
<organism evidence="6 7">
    <name type="scientific">Nostoc favosum CHAB5714</name>
    <dbReference type="NCBI Taxonomy" id="2780399"/>
    <lineage>
        <taxon>Bacteria</taxon>
        <taxon>Bacillati</taxon>
        <taxon>Cyanobacteriota</taxon>
        <taxon>Cyanophyceae</taxon>
        <taxon>Nostocales</taxon>
        <taxon>Nostocaceae</taxon>
        <taxon>Nostoc</taxon>
        <taxon>Nostoc favosum</taxon>
    </lineage>
</organism>
<comment type="cofactor">
    <cofactor evidence="1">
        <name>FAD</name>
        <dbReference type="ChEBI" id="CHEBI:57692"/>
    </cofactor>
</comment>
<dbReference type="Proteomes" id="UP001199525">
    <property type="component" value="Unassembled WGS sequence"/>
</dbReference>
<accession>A0ABS8ID18</accession>
<keyword evidence="7" id="KW-1185">Reference proteome</keyword>
<name>A0ABS8ID18_9NOSO</name>
<feature type="compositionally biased region" description="Gly residues" evidence="4">
    <location>
        <begin position="287"/>
        <end position="298"/>
    </location>
</feature>
<dbReference type="Pfam" id="PF03441">
    <property type="entry name" value="FAD_binding_7"/>
    <property type="match status" value="1"/>
</dbReference>
<sequence length="298" mass="34827">MSKDMQREFTNRDELVAYLREQFPDAAQRDDHISETVGGRKAAQKALQQIDAVSYAQTRNFFTGAVTRLSPYIRYGVLSLREIRDYVLERVQHQNDATKLINELGWRDYWQRLYVKLGDGIWKDQEEYKTGYTVAEYAPELPQDIRQGTTGRVCIDSFSRDLKETGYLHNHARMWLAAYIVHWLRIRWQAGAKWFLEHLLDGDPASNNMSWQWVASTFSQKPYFFNRENLERYTKGIYCQKCPLYGHCDFEGSYEELEQRLFPKGEFSKQANSQSWQRGKKGKGSRGSRGGQGGQGRE</sequence>